<sequence length="174" mass="20660">MKRVELLINDEFYTEYMRRNHEEELEPKFCQHDFQHHLNVARIAYILILEQNLLAYFVKESGLSGKLAGKEVIYAAGLLHDIGKWQEYRTGIDHASFGSRLAREILPRAHFNPLEIDLISRAVYEHRNIRQDMSFLGERLHRADNLSRVCRNCEYNEQCPKFKNKELTISNFEY</sequence>
<dbReference type="GO" id="GO:0016787">
    <property type="term" value="F:hydrolase activity"/>
    <property type="evidence" value="ECO:0007669"/>
    <property type="project" value="UniProtKB-KW"/>
</dbReference>
<dbReference type="Gene3D" id="1.10.3210.10">
    <property type="entry name" value="Hypothetical protein af1432"/>
    <property type="match status" value="1"/>
</dbReference>
<dbReference type="InterPro" id="IPR006674">
    <property type="entry name" value="HD_domain"/>
</dbReference>
<dbReference type="SUPFAM" id="SSF109604">
    <property type="entry name" value="HD-domain/PDEase-like"/>
    <property type="match status" value="1"/>
</dbReference>
<dbReference type="Proteomes" id="UP000001968">
    <property type="component" value="Chromosome"/>
</dbReference>
<dbReference type="OrthoDB" id="1669667at2"/>
<dbReference type="SMART" id="SM00471">
    <property type="entry name" value="HDc"/>
    <property type="match status" value="1"/>
</dbReference>
<dbReference type="STRING" id="335541.Swol_0096"/>
<dbReference type="CDD" id="cd00077">
    <property type="entry name" value="HDc"/>
    <property type="match status" value="1"/>
</dbReference>
<organism evidence="2 3">
    <name type="scientific">Syntrophomonas wolfei subsp. wolfei (strain DSM 2245B / Goettingen)</name>
    <dbReference type="NCBI Taxonomy" id="335541"/>
    <lineage>
        <taxon>Bacteria</taxon>
        <taxon>Bacillati</taxon>
        <taxon>Bacillota</taxon>
        <taxon>Clostridia</taxon>
        <taxon>Eubacteriales</taxon>
        <taxon>Syntrophomonadaceae</taxon>
        <taxon>Syntrophomonas</taxon>
    </lineage>
</organism>
<dbReference type="PROSITE" id="PS51831">
    <property type="entry name" value="HD"/>
    <property type="match status" value="1"/>
</dbReference>
<accession>Q0B0Q1</accession>
<dbReference type="EMBL" id="CP000448">
    <property type="protein sequence ID" value="ABI67453.1"/>
    <property type="molecule type" value="Genomic_DNA"/>
</dbReference>
<reference evidence="3" key="1">
    <citation type="journal article" date="2010" name="Environ. Microbiol.">
        <title>The genome of Syntrophomonas wolfei: new insights into syntrophic metabolism and biohydrogen production.</title>
        <authorList>
            <person name="Sieber J.R."/>
            <person name="Sims D.R."/>
            <person name="Han C."/>
            <person name="Kim E."/>
            <person name="Lykidis A."/>
            <person name="Lapidus A.L."/>
            <person name="McDonnald E."/>
            <person name="Rohlin L."/>
            <person name="Culley D.E."/>
            <person name="Gunsalus R."/>
            <person name="McInerney M.J."/>
        </authorList>
    </citation>
    <scope>NUCLEOTIDE SEQUENCE [LARGE SCALE GENOMIC DNA]</scope>
    <source>
        <strain evidence="3">DSM 2245B / Goettingen</strain>
    </source>
</reference>
<protein>
    <submittedName>
        <fullName evidence="2">HD superfamily hydrolase</fullName>
    </submittedName>
</protein>
<dbReference type="eggNOG" id="COG2844">
    <property type="taxonomic scope" value="Bacteria"/>
</dbReference>
<proteinExistence type="predicted"/>
<feature type="domain" description="HD" evidence="1">
    <location>
        <begin position="33"/>
        <end position="149"/>
    </location>
</feature>
<dbReference type="AlphaFoldDB" id="Q0B0Q1"/>
<dbReference type="RefSeq" id="WP_011639564.1">
    <property type="nucleotide sequence ID" value="NC_008346.1"/>
</dbReference>
<dbReference type="Pfam" id="PF01966">
    <property type="entry name" value="HD"/>
    <property type="match status" value="1"/>
</dbReference>
<dbReference type="InterPro" id="IPR003607">
    <property type="entry name" value="HD/PDEase_dom"/>
</dbReference>
<evidence type="ECO:0000313" key="3">
    <source>
        <dbReference type="Proteomes" id="UP000001968"/>
    </source>
</evidence>
<keyword evidence="3" id="KW-1185">Reference proteome</keyword>
<evidence type="ECO:0000313" key="2">
    <source>
        <dbReference type="EMBL" id="ABI67453.1"/>
    </source>
</evidence>
<dbReference type="KEGG" id="swo:Swol_0096"/>
<name>Q0B0Q1_SYNWW</name>
<gene>
    <name evidence="2" type="ordered locus">Swol_0096</name>
</gene>
<evidence type="ECO:0000259" key="1">
    <source>
        <dbReference type="PROSITE" id="PS51831"/>
    </source>
</evidence>
<keyword evidence="2" id="KW-0378">Hydrolase</keyword>
<dbReference type="HOGENOM" id="CLU_106618_0_0_9"/>